<evidence type="ECO:0000313" key="3">
    <source>
        <dbReference type="Proteomes" id="UP001549920"/>
    </source>
</evidence>
<dbReference type="Gene3D" id="1.10.340.70">
    <property type="match status" value="1"/>
</dbReference>
<proteinExistence type="predicted"/>
<protein>
    <recommendedName>
        <fullName evidence="1">Integrase zinc-binding domain-containing protein</fullName>
    </recommendedName>
</protein>
<dbReference type="PANTHER" id="PTHR47331">
    <property type="entry name" value="PHD-TYPE DOMAIN-CONTAINING PROTEIN"/>
    <property type="match status" value="1"/>
</dbReference>
<dbReference type="EMBL" id="JBEUOH010000008">
    <property type="protein sequence ID" value="KAL0884130.1"/>
    <property type="molecule type" value="Genomic_DNA"/>
</dbReference>
<evidence type="ECO:0000313" key="2">
    <source>
        <dbReference type="EMBL" id="KAL0884130.1"/>
    </source>
</evidence>
<dbReference type="InterPro" id="IPR043502">
    <property type="entry name" value="DNA/RNA_pol_sf"/>
</dbReference>
<accession>A0ABR3I5S5</accession>
<gene>
    <name evidence="2" type="ORF">ABMA27_016149</name>
</gene>
<sequence>MPNSHFSSNITFEALVLSSICADQPIQPVDSSDWSHIKNLCLADPDFAQPGPVDMLLSADIFASSLLPGLRQGKPGQPRALNTIFGWIVMGACDVTPPTSNTSRGKNCLLVSNLSLDNSIKKFWELENVSSPIKSFVSKEDQQCEDYFVANHCRNEEGRFVVPLPFVDPTNKPNFVNSREIALKRFFSLERKLNSSPETKKAYVDFMEDYESSGHLEEVDPPSSSEGQFYYIPHHGVLRPDSVSTPLRVVFDASAKDAKAVSLNQTLLPGPKLQTSIFDVLLRFRWHAVVFTGDVRQMYRQILVPEEDAEYQRIVWRPSPVGPVRDYRLLTVTYGVSSAPFQALRTVAQLAKDSAEEYPAGAAVLARDIYVDDVVTGADSIEQACQLREELAKILSSGGFQLRKWTSNSSQFFDSLPSADLYSEDFKRFEEMSDLSLKILGLLWQPQSDSFRFRVADTNGCRCTKRTILSEIARIYDPLGFLGPVTFYAKYLMQLLWTAGVSWDDDAPSEIASEWQRFKSQLSSLASVSIPRRAFGPFVSLQLHGFCDASERGYCAVIYCRVLDGEGSCSVNLCCAKTKVAPLRKQSIPRLELQAAVLLTDLMHATVEALKPFYSFDEIYAWSDSSVALSWIKSCPSKWKTFVANRVSHIQDIVAPDRWRHVSTHSNPADVGSRGSLPADLVVDGIWWQGPSWLAEPEEKWPTTPSLSFLNQEPLQEEQRIFSLVTLKEPNFIESLLNKFSSLSTLKHVVSYLFRFGHNSKQNSIEKRVFGPLLPSEIHRAFMFLIKFVQESVFSSEFESLKNGSLNSLPKSLRKLSPFIDEAGLLRVGGRLVNANVDFDVKHPFLLPRSHRLTSLIIQEYHTRFMHPGVQTLQNLLAQHFWILSSKRAVRSVLSNCIKCFRARPQPAPAPFMGDLPSYRVNQIKPFASSVVDFGGPFDIALGRGRGVKTYKG</sequence>
<keyword evidence="3" id="KW-1185">Reference proteome</keyword>
<feature type="domain" description="Integrase zinc-binding" evidence="1">
    <location>
        <begin position="851"/>
        <end position="905"/>
    </location>
</feature>
<evidence type="ECO:0000259" key="1">
    <source>
        <dbReference type="Pfam" id="PF17921"/>
    </source>
</evidence>
<reference evidence="2 3" key="1">
    <citation type="submission" date="2024-06" db="EMBL/GenBank/DDBJ databases">
        <title>A chromosome-level genome assembly of beet webworm, Loxostege sticticalis.</title>
        <authorList>
            <person name="Zhang Y."/>
        </authorList>
    </citation>
    <scope>NUCLEOTIDE SEQUENCE [LARGE SCALE GENOMIC DNA]</scope>
    <source>
        <strain evidence="2">AQ026</strain>
        <tissue evidence="2">Whole body</tissue>
    </source>
</reference>
<dbReference type="Pfam" id="PF17921">
    <property type="entry name" value="Integrase_H2C2"/>
    <property type="match status" value="1"/>
</dbReference>
<dbReference type="CDD" id="cd01644">
    <property type="entry name" value="RT_pepA17"/>
    <property type="match status" value="1"/>
</dbReference>
<dbReference type="SUPFAM" id="SSF56672">
    <property type="entry name" value="DNA/RNA polymerases"/>
    <property type="match status" value="1"/>
</dbReference>
<dbReference type="InterPro" id="IPR041588">
    <property type="entry name" value="Integrase_H2C2"/>
</dbReference>
<organism evidence="2 3">
    <name type="scientific">Loxostege sticticalis</name>
    <name type="common">Beet webworm moth</name>
    <dbReference type="NCBI Taxonomy" id="481309"/>
    <lineage>
        <taxon>Eukaryota</taxon>
        <taxon>Metazoa</taxon>
        <taxon>Ecdysozoa</taxon>
        <taxon>Arthropoda</taxon>
        <taxon>Hexapoda</taxon>
        <taxon>Insecta</taxon>
        <taxon>Pterygota</taxon>
        <taxon>Neoptera</taxon>
        <taxon>Endopterygota</taxon>
        <taxon>Lepidoptera</taxon>
        <taxon>Glossata</taxon>
        <taxon>Ditrysia</taxon>
        <taxon>Pyraloidea</taxon>
        <taxon>Crambidae</taxon>
        <taxon>Pyraustinae</taxon>
        <taxon>Loxostege</taxon>
    </lineage>
</organism>
<comment type="caution">
    <text evidence="2">The sequence shown here is derived from an EMBL/GenBank/DDBJ whole genome shotgun (WGS) entry which is preliminary data.</text>
</comment>
<dbReference type="Pfam" id="PF05380">
    <property type="entry name" value="Peptidase_A17"/>
    <property type="match status" value="1"/>
</dbReference>
<name>A0ABR3I5S5_LOXSC</name>
<dbReference type="InterPro" id="IPR008042">
    <property type="entry name" value="Retrotrans_Pao"/>
</dbReference>
<dbReference type="PANTHER" id="PTHR47331:SF4">
    <property type="entry name" value="PEPTIDASE S1 DOMAIN-CONTAINING PROTEIN"/>
    <property type="match status" value="1"/>
</dbReference>
<dbReference type="Proteomes" id="UP001549920">
    <property type="component" value="Unassembled WGS sequence"/>
</dbReference>